<evidence type="ECO:0000256" key="3">
    <source>
        <dbReference type="SAM" id="MobiDB-lite"/>
    </source>
</evidence>
<name>A0A8H3U0I5_9TREE</name>
<dbReference type="SUPFAM" id="SSF50978">
    <property type="entry name" value="WD40 repeat-like"/>
    <property type="match status" value="1"/>
</dbReference>
<evidence type="ECO:0000313" key="5">
    <source>
        <dbReference type="Proteomes" id="UP000620104"/>
    </source>
</evidence>
<evidence type="ECO:0000313" key="4">
    <source>
        <dbReference type="EMBL" id="GHJ89554.1"/>
    </source>
</evidence>
<dbReference type="InterPro" id="IPR036322">
    <property type="entry name" value="WD40_repeat_dom_sf"/>
</dbReference>
<protein>
    <recommendedName>
        <fullName evidence="6">WD40 repeat domain-containing protein</fullName>
    </recommendedName>
</protein>
<keyword evidence="2" id="KW-0677">Repeat</keyword>
<organism evidence="4 5">
    <name type="scientific">Naganishia liquefaciens</name>
    <dbReference type="NCBI Taxonomy" id="104408"/>
    <lineage>
        <taxon>Eukaryota</taxon>
        <taxon>Fungi</taxon>
        <taxon>Dikarya</taxon>
        <taxon>Basidiomycota</taxon>
        <taxon>Agaricomycotina</taxon>
        <taxon>Tremellomycetes</taxon>
        <taxon>Filobasidiales</taxon>
        <taxon>Filobasidiaceae</taxon>
        <taxon>Naganishia</taxon>
    </lineage>
</organism>
<reference evidence="4" key="1">
    <citation type="submission" date="2020-07" db="EMBL/GenBank/DDBJ databases">
        <title>Draft Genome Sequence of a Deep-Sea Yeast, Naganishia (Cryptococcus) liquefaciens strain N6.</title>
        <authorList>
            <person name="Han Y.W."/>
            <person name="Kajitani R."/>
            <person name="Morimoto H."/>
            <person name="Parhat M."/>
            <person name="Tsubouchi H."/>
            <person name="Bakenova O."/>
            <person name="Ogata M."/>
            <person name="Argunhan B."/>
            <person name="Aoki R."/>
            <person name="Kajiwara S."/>
            <person name="Itoh T."/>
            <person name="Iwasaki H."/>
        </authorList>
    </citation>
    <scope>NUCLEOTIDE SEQUENCE</scope>
    <source>
        <strain evidence="4">N6</strain>
    </source>
</reference>
<dbReference type="PANTHER" id="PTHR22889:SF0">
    <property type="entry name" value="WD REPEAT-CONTAINING PROTEIN 89"/>
    <property type="match status" value="1"/>
</dbReference>
<comment type="caution">
    <text evidence="4">The sequence shown here is derived from an EMBL/GenBank/DDBJ whole genome shotgun (WGS) entry which is preliminary data.</text>
</comment>
<keyword evidence="5" id="KW-1185">Reference proteome</keyword>
<dbReference type="EMBL" id="BLZA01000046">
    <property type="protein sequence ID" value="GHJ89554.1"/>
    <property type="molecule type" value="Genomic_DNA"/>
</dbReference>
<evidence type="ECO:0000256" key="1">
    <source>
        <dbReference type="ARBA" id="ARBA00022574"/>
    </source>
</evidence>
<dbReference type="SMART" id="SM00320">
    <property type="entry name" value="WD40"/>
    <property type="match status" value="4"/>
</dbReference>
<dbReference type="Gene3D" id="2.130.10.10">
    <property type="entry name" value="YVTN repeat-like/Quinoprotein amine dehydrogenase"/>
    <property type="match status" value="1"/>
</dbReference>
<dbReference type="InterPro" id="IPR015943">
    <property type="entry name" value="WD40/YVTN_repeat-like_dom_sf"/>
</dbReference>
<dbReference type="PANTHER" id="PTHR22889">
    <property type="entry name" value="WD REPEAT-CONTAINING PROTEIN 89"/>
    <property type="match status" value="1"/>
</dbReference>
<gene>
    <name evidence="4" type="ORF">NliqN6_5956</name>
</gene>
<evidence type="ECO:0000256" key="2">
    <source>
        <dbReference type="ARBA" id="ARBA00022737"/>
    </source>
</evidence>
<keyword evidence="1" id="KW-0853">WD repeat</keyword>
<dbReference type="InterPro" id="IPR001680">
    <property type="entry name" value="WD40_rpt"/>
</dbReference>
<proteinExistence type="predicted"/>
<dbReference type="InterPro" id="IPR039328">
    <property type="entry name" value="WDR89"/>
</dbReference>
<accession>A0A8H3U0I5</accession>
<dbReference type="AlphaFoldDB" id="A0A8H3U0I5"/>
<dbReference type="OrthoDB" id="25131at2759"/>
<dbReference type="Proteomes" id="UP000620104">
    <property type="component" value="Unassembled WGS sequence"/>
</dbReference>
<evidence type="ECO:0008006" key="6">
    <source>
        <dbReference type="Google" id="ProtNLM"/>
    </source>
</evidence>
<feature type="region of interest" description="Disordered" evidence="3">
    <location>
        <begin position="460"/>
        <end position="504"/>
    </location>
</feature>
<sequence>MASLNITSLTPATSTPAASFSDIYSITPHERNASSRLILNHATPEISVVDAGNLQIVQCFRGVHEDDVTCVVTSTSSAQAYNTDSVCIGEADEATIAECGGIWTAGKDGKIVNWDDRLGSAGQVIVADFKGPLPLLSLAVSERESLVACGSELTSYESHILFWDVRNASSPLHIDSSTHTDDITHLHFLPPSASFHPEFPPAVTDDIPSSLLLSTSYDGLVSLTDTDVGRSDAALYSSAALDGGIKKAGWYWAAVGKGKQRKKEIKIWATSDLDSVGTWTLGRNLESNIVLQDHMFRPVHTFEPLSVFTQPLFNKPRTRLGRRLPAVDDGRLQRRRVDHVACDYMIDVCPSLGINARTGESMVALGNNSGDIVLVQHEIHKKAKKSALDQKDTGTYESCAILRTPEDGSRGHKDVVQCIYHDVKSSVIYSGSRDGVLSGWSIPSMGLSRDSVHDQSYAVDENSLTGEETSSEEEDDNMAVDEEERDETEVSEGTISDGRKRRRV</sequence>
<feature type="compositionally biased region" description="Acidic residues" evidence="3">
    <location>
        <begin position="469"/>
        <end position="490"/>
    </location>
</feature>